<dbReference type="InterPro" id="IPR004031">
    <property type="entry name" value="PMP22/EMP/MP20/Claudin"/>
</dbReference>
<dbReference type="PROSITE" id="PS01346">
    <property type="entry name" value="CLAUDIN"/>
    <property type="match status" value="1"/>
</dbReference>
<comment type="caution">
    <text evidence="8">Lacks conserved residue(s) required for the propagation of feature annotation.</text>
</comment>
<keyword evidence="2 8" id="KW-0796">Tight junction</keyword>
<evidence type="ECO:0000256" key="6">
    <source>
        <dbReference type="ARBA" id="ARBA00022989"/>
    </source>
</evidence>
<dbReference type="GO" id="GO:0005886">
    <property type="term" value="C:plasma membrane"/>
    <property type="evidence" value="ECO:0007669"/>
    <property type="project" value="UniProtKB-SubCell"/>
</dbReference>
<keyword evidence="5 8" id="KW-0965">Cell junction</keyword>
<keyword evidence="4 8" id="KW-0812">Transmembrane</keyword>
<reference evidence="10" key="2">
    <citation type="submission" date="2025-08" db="UniProtKB">
        <authorList>
            <consortium name="RefSeq"/>
        </authorList>
    </citation>
    <scope>IDENTIFICATION</scope>
    <source>
        <strain evidence="10">S238N-H82</strain>
        <tissue evidence="10">Testes</tissue>
    </source>
</reference>
<evidence type="ECO:0000313" key="9">
    <source>
        <dbReference type="Proteomes" id="UP000001554"/>
    </source>
</evidence>
<feature type="transmembrane region" description="Helical" evidence="8">
    <location>
        <begin position="93"/>
        <end position="118"/>
    </location>
</feature>
<evidence type="ECO:0000256" key="8">
    <source>
        <dbReference type="RuleBase" id="RU060637"/>
    </source>
</evidence>
<accession>A0A9J7KRA1</accession>
<dbReference type="GO" id="GO:0005923">
    <property type="term" value="C:bicellular tight junction"/>
    <property type="evidence" value="ECO:0007669"/>
    <property type="project" value="UniProtKB-SubCell"/>
</dbReference>
<dbReference type="InterPro" id="IPR017974">
    <property type="entry name" value="Claudin_CS"/>
</dbReference>
<comment type="function">
    <text evidence="8">Claudins function as major constituents of the tight junction complexes that regulate the permeability of epithelia.</text>
</comment>
<gene>
    <name evidence="10" type="primary">LOC118411067</name>
</gene>
<dbReference type="OMA" id="GWNINDH"/>
<evidence type="ECO:0000256" key="7">
    <source>
        <dbReference type="ARBA" id="ARBA00023136"/>
    </source>
</evidence>
<evidence type="ECO:0000256" key="1">
    <source>
        <dbReference type="ARBA" id="ARBA00008295"/>
    </source>
</evidence>
<dbReference type="KEGG" id="bfo:118411067"/>
<dbReference type="AlphaFoldDB" id="A0A9J7KRA1"/>
<proteinExistence type="inferred from homology"/>
<dbReference type="InterPro" id="IPR006187">
    <property type="entry name" value="Claudin"/>
</dbReference>
<dbReference type="GO" id="GO:0005198">
    <property type="term" value="F:structural molecule activity"/>
    <property type="evidence" value="ECO:0007669"/>
    <property type="project" value="InterPro"/>
</dbReference>
<comment type="similarity">
    <text evidence="1 8">Belongs to the claudin family.</text>
</comment>
<name>A0A9J7KRA1_BRAFL</name>
<dbReference type="Gene3D" id="1.20.140.150">
    <property type="match status" value="1"/>
</dbReference>
<dbReference type="Proteomes" id="UP000001554">
    <property type="component" value="Chromosome 3"/>
</dbReference>
<evidence type="ECO:0000256" key="5">
    <source>
        <dbReference type="ARBA" id="ARBA00022949"/>
    </source>
</evidence>
<evidence type="ECO:0000313" key="10">
    <source>
        <dbReference type="RefSeq" id="XP_035668962.1"/>
    </source>
</evidence>
<keyword evidence="7 8" id="KW-0472">Membrane</keyword>
<feature type="transmembrane region" description="Helical" evidence="8">
    <location>
        <begin position="144"/>
        <end position="167"/>
    </location>
</feature>
<keyword evidence="3 8" id="KW-1003">Cell membrane</keyword>
<dbReference type="PANTHER" id="PTHR12002">
    <property type="entry name" value="CLAUDIN"/>
    <property type="match status" value="1"/>
</dbReference>
<reference evidence="9" key="1">
    <citation type="journal article" date="2020" name="Nat. Ecol. Evol.">
        <title>Deeply conserved synteny resolves early events in vertebrate evolution.</title>
        <authorList>
            <person name="Simakov O."/>
            <person name="Marletaz F."/>
            <person name="Yue J.X."/>
            <person name="O'Connell B."/>
            <person name="Jenkins J."/>
            <person name="Brandt A."/>
            <person name="Calef R."/>
            <person name="Tung C.H."/>
            <person name="Huang T.K."/>
            <person name="Schmutz J."/>
            <person name="Satoh N."/>
            <person name="Yu J.K."/>
            <person name="Putnam N.H."/>
            <person name="Green R.E."/>
            <person name="Rokhsar D.S."/>
        </authorList>
    </citation>
    <scope>NUCLEOTIDE SEQUENCE [LARGE SCALE GENOMIC DNA]</scope>
    <source>
        <strain evidence="9">S238N-H82</strain>
    </source>
</reference>
<dbReference type="OrthoDB" id="10005352at2759"/>
<dbReference type="PRINTS" id="PR01077">
    <property type="entry name" value="CLAUDIN"/>
</dbReference>
<organism evidence="9 10">
    <name type="scientific">Branchiostoma floridae</name>
    <name type="common">Florida lancelet</name>
    <name type="synonym">Amphioxus</name>
    <dbReference type="NCBI Taxonomy" id="7739"/>
    <lineage>
        <taxon>Eukaryota</taxon>
        <taxon>Metazoa</taxon>
        <taxon>Chordata</taxon>
        <taxon>Cephalochordata</taxon>
        <taxon>Leptocardii</taxon>
        <taxon>Amphioxiformes</taxon>
        <taxon>Branchiostomatidae</taxon>
        <taxon>Branchiostoma</taxon>
    </lineage>
</organism>
<evidence type="ECO:0000256" key="3">
    <source>
        <dbReference type="ARBA" id="ARBA00022475"/>
    </source>
</evidence>
<keyword evidence="9" id="KW-1185">Reference proteome</keyword>
<dbReference type="GeneID" id="118411067"/>
<evidence type="ECO:0000256" key="4">
    <source>
        <dbReference type="ARBA" id="ARBA00022692"/>
    </source>
</evidence>
<dbReference type="RefSeq" id="XP_035668962.1">
    <property type="nucleotide sequence ID" value="XM_035813069.1"/>
</dbReference>
<dbReference type="Pfam" id="PF00822">
    <property type="entry name" value="PMP22_Claudin"/>
    <property type="match status" value="1"/>
</dbReference>
<keyword evidence="6 8" id="KW-1133">Transmembrane helix</keyword>
<evidence type="ECO:0000256" key="2">
    <source>
        <dbReference type="ARBA" id="ARBA00022427"/>
    </source>
</evidence>
<sequence>MATTAWASAGFDEYGPAVHAKNEILYVTRGLWSVCYSAFGLTECEILDPGNVALQDHVVRFFVLIGVLLAGAGLGLEAYYIRRHKMGEAVPVLVKYASGVLTLAAAVCTFIGALVYTISGPKGWNINDHIHFPGTEFDGSKWQFGYSVFLTWAAVVPLLIAGCALLYQARTLSKDVSNGAKMEIFHHTHQEMHIIESGL</sequence>
<feature type="transmembrane region" description="Helical" evidence="8">
    <location>
        <begin position="58"/>
        <end position="81"/>
    </location>
</feature>
<protein>
    <recommendedName>
        <fullName evidence="8">Claudin</fullName>
    </recommendedName>
</protein>
<comment type="subcellular location">
    <subcellularLocation>
        <location evidence="8">Cell junction</location>
        <location evidence="8">Tight junction</location>
    </subcellularLocation>
    <subcellularLocation>
        <location evidence="8">Cell membrane</location>
        <topology evidence="8">Multi-pass membrane protein</topology>
    </subcellularLocation>
</comment>